<reference evidence="1" key="1">
    <citation type="submission" date="2021-01" db="EMBL/GenBank/DDBJ databases">
        <authorList>
            <person name="Kaushik A."/>
        </authorList>
    </citation>
    <scope>NUCLEOTIDE SEQUENCE</scope>
    <source>
        <strain evidence="1">AG1-1C</strain>
    </source>
</reference>
<organism evidence="1 2">
    <name type="scientific">Rhizoctonia solani</name>
    <dbReference type="NCBI Taxonomy" id="456999"/>
    <lineage>
        <taxon>Eukaryota</taxon>
        <taxon>Fungi</taxon>
        <taxon>Dikarya</taxon>
        <taxon>Basidiomycota</taxon>
        <taxon>Agaricomycotina</taxon>
        <taxon>Agaricomycetes</taxon>
        <taxon>Cantharellales</taxon>
        <taxon>Ceratobasidiaceae</taxon>
        <taxon>Rhizoctonia</taxon>
    </lineage>
</organism>
<protein>
    <recommendedName>
        <fullName evidence="3">Aminoglycoside phosphotransferase domain-containing protein</fullName>
    </recommendedName>
</protein>
<dbReference type="EMBL" id="CAJMWS010000935">
    <property type="protein sequence ID" value="CAE6469242.1"/>
    <property type="molecule type" value="Genomic_DNA"/>
</dbReference>
<evidence type="ECO:0008006" key="3">
    <source>
        <dbReference type="Google" id="ProtNLM"/>
    </source>
</evidence>
<evidence type="ECO:0000313" key="1">
    <source>
        <dbReference type="EMBL" id="CAE6469242.1"/>
    </source>
</evidence>
<accession>A0A8H3BZW1</accession>
<proteinExistence type="predicted"/>
<dbReference type="AlphaFoldDB" id="A0A8H3BZW1"/>
<comment type="caution">
    <text evidence="1">The sequence shown here is derived from an EMBL/GenBank/DDBJ whole genome shotgun (WGS) entry which is preliminary data.</text>
</comment>
<name>A0A8H3BZW1_9AGAM</name>
<dbReference type="Proteomes" id="UP000663846">
    <property type="component" value="Unassembled WGS sequence"/>
</dbReference>
<evidence type="ECO:0000313" key="2">
    <source>
        <dbReference type="Proteomes" id="UP000663846"/>
    </source>
</evidence>
<gene>
    <name evidence="1" type="ORF">RDB_LOCUS172469</name>
</gene>
<dbReference type="SUPFAM" id="SSF56112">
    <property type="entry name" value="Protein kinase-like (PK-like)"/>
    <property type="match status" value="1"/>
</dbReference>
<sequence>MGDCIMSNVMVPAAFDPGDLRLYIIDWETARPPPPELDIGGITRTSLSFAHGTNRQVSDSPASSEVRVLSIGRAVVRFEPFFHSLMGHWHEAARPSARFTRPHTVRASSEWGFLGVPISRAGPQ</sequence>
<dbReference type="InterPro" id="IPR011009">
    <property type="entry name" value="Kinase-like_dom_sf"/>
</dbReference>